<evidence type="ECO:0000313" key="6">
    <source>
        <dbReference type="EMBL" id="KZT10076.1"/>
    </source>
</evidence>
<evidence type="ECO:0000256" key="5">
    <source>
        <dbReference type="SAM" id="MobiDB-lite"/>
    </source>
</evidence>
<comment type="function">
    <text evidence="1">Required for the assembly of cytochrome c oxidase.</text>
</comment>
<dbReference type="SUPFAM" id="SSF47072">
    <property type="entry name" value="Cysteine alpha-hairpin motif"/>
    <property type="match status" value="1"/>
</dbReference>
<keyword evidence="7" id="KW-1185">Reference proteome</keyword>
<dbReference type="Gene3D" id="1.10.287.1130">
    <property type="entry name" value="CytochromE C oxidase copper chaperone"/>
    <property type="match status" value="1"/>
</dbReference>
<feature type="region of interest" description="Disordered" evidence="5">
    <location>
        <begin position="1"/>
        <end position="26"/>
    </location>
</feature>
<dbReference type="PANTHER" id="PTHR46811:SF1">
    <property type="entry name" value="COILED-COIL-HELIX-COILED-COIL-HELIX DOMAIN-CONTAINING PROTEIN 7"/>
    <property type="match status" value="1"/>
</dbReference>
<dbReference type="STRING" id="1314785.A0A165GAM5"/>
<dbReference type="Proteomes" id="UP000076871">
    <property type="component" value="Unassembled WGS sequence"/>
</dbReference>
<dbReference type="GO" id="GO:0033108">
    <property type="term" value="P:mitochondrial respiratory chain complex assembly"/>
    <property type="evidence" value="ECO:0007669"/>
    <property type="project" value="TreeGrafter"/>
</dbReference>
<evidence type="ECO:0000256" key="3">
    <source>
        <dbReference type="ARBA" id="ARBA00023128"/>
    </source>
</evidence>
<feature type="compositionally biased region" description="Polar residues" evidence="5">
    <location>
        <begin position="1"/>
        <end position="11"/>
    </location>
</feature>
<organism evidence="6 7">
    <name type="scientific">Laetiporus sulphureus 93-53</name>
    <dbReference type="NCBI Taxonomy" id="1314785"/>
    <lineage>
        <taxon>Eukaryota</taxon>
        <taxon>Fungi</taxon>
        <taxon>Dikarya</taxon>
        <taxon>Basidiomycota</taxon>
        <taxon>Agaricomycotina</taxon>
        <taxon>Agaricomycetes</taxon>
        <taxon>Polyporales</taxon>
        <taxon>Laetiporus</taxon>
    </lineage>
</organism>
<dbReference type="AlphaFoldDB" id="A0A165GAM5"/>
<evidence type="ECO:0000256" key="1">
    <source>
        <dbReference type="ARBA" id="ARBA00003875"/>
    </source>
</evidence>
<dbReference type="EMBL" id="KV427610">
    <property type="protein sequence ID" value="KZT10076.1"/>
    <property type="molecule type" value="Genomic_DNA"/>
</dbReference>
<comment type="subcellular location">
    <subcellularLocation>
        <location evidence="2">Mitochondrion intermembrane space</location>
    </subcellularLocation>
</comment>
<evidence type="ECO:0000256" key="4">
    <source>
        <dbReference type="ARBA" id="ARBA00023157"/>
    </source>
</evidence>
<dbReference type="GO" id="GO:0005758">
    <property type="term" value="C:mitochondrial intermembrane space"/>
    <property type="evidence" value="ECO:0007669"/>
    <property type="project" value="UniProtKB-SubCell"/>
</dbReference>
<accession>A0A165GAM5</accession>
<dbReference type="RefSeq" id="XP_040767816.1">
    <property type="nucleotide sequence ID" value="XM_040903921.1"/>
</dbReference>
<dbReference type="PROSITE" id="PS51808">
    <property type="entry name" value="CHCH"/>
    <property type="match status" value="1"/>
</dbReference>
<keyword evidence="3" id="KW-0496">Mitochondrion</keyword>
<evidence type="ECO:0008006" key="8">
    <source>
        <dbReference type="Google" id="ProtNLM"/>
    </source>
</evidence>
<reference evidence="6 7" key="1">
    <citation type="journal article" date="2016" name="Mol. Biol. Evol.">
        <title>Comparative Genomics of Early-Diverging Mushroom-Forming Fungi Provides Insights into the Origins of Lignocellulose Decay Capabilities.</title>
        <authorList>
            <person name="Nagy L.G."/>
            <person name="Riley R."/>
            <person name="Tritt A."/>
            <person name="Adam C."/>
            <person name="Daum C."/>
            <person name="Floudas D."/>
            <person name="Sun H."/>
            <person name="Yadav J.S."/>
            <person name="Pangilinan J."/>
            <person name="Larsson K.H."/>
            <person name="Matsuura K."/>
            <person name="Barry K."/>
            <person name="Labutti K."/>
            <person name="Kuo R."/>
            <person name="Ohm R.A."/>
            <person name="Bhattacharya S.S."/>
            <person name="Shirouzu T."/>
            <person name="Yoshinaga Y."/>
            <person name="Martin F.M."/>
            <person name="Grigoriev I.V."/>
            <person name="Hibbett D.S."/>
        </authorList>
    </citation>
    <scope>NUCLEOTIDE SEQUENCE [LARGE SCALE GENOMIC DNA]</scope>
    <source>
        <strain evidence="6 7">93-53</strain>
    </source>
</reference>
<dbReference type="InParanoid" id="A0A165GAM5"/>
<proteinExistence type="predicted"/>
<evidence type="ECO:0000256" key="2">
    <source>
        <dbReference type="ARBA" id="ARBA00004569"/>
    </source>
</evidence>
<evidence type="ECO:0000313" key="7">
    <source>
        <dbReference type="Proteomes" id="UP000076871"/>
    </source>
</evidence>
<dbReference type="PANTHER" id="PTHR46811">
    <property type="entry name" value="COILED-COIL-HELIX-COILED-COIL-HELIX DOMAIN-CONTAINING PROTEIN 7"/>
    <property type="match status" value="1"/>
</dbReference>
<dbReference type="InterPro" id="IPR051040">
    <property type="entry name" value="COX23"/>
</dbReference>
<dbReference type="InterPro" id="IPR009069">
    <property type="entry name" value="Cys_alpha_HP_mot_SF"/>
</dbReference>
<protein>
    <recommendedName>
        <fullName evidence="8">CHCH domain-containing protein</fullName>
    </recommendedName>
</protein>
<dbReference type="GeneID" id="63820951"/>
<keyword evidence="4" id="KW-1015">Disulfide bond</keyword>
<name>A0A165GAM5_9APHY</name>
<sequence length="94" mass="10925">MAVLANETTKTPAAPLPNPRDNAKPDNYITKFKGKQDTKFVDPCERASKASMDCMNRHDFDRDKCLDFFRAYRDCKKDWLDQRRADRRAGRPSV</sequence>
<gene>
    <name evidence="6" type="ORF">LAESUDRAFT_645560</name>
</gene>
<dbReference type="OrthoDB" id="9971592at2759"/>